<name>A0A1B6G8A4_9HEMI</name>
<evidence type="ECO:0000313" key="3">
    <source>
        <dbReference type="EMBL" id="JAS58675.1"/>
    </source>
</evidence>
<organism evidence="3">
    <name type="scientific">Cuerna arida</name>
    <dbReference type="NCBI Taxonomy" id="1464854"/>
    <lineage>
        <taxon>Eukaryota</taxon>
        <taxon>Metazoa</taxon>
        <taxon>Ecdysozoa</taxon>
        <taxon>Arthropoda</taxon>
        <taxon>Hexapoda</taxon>
        <taxon>Insecta</taxon>
        <taxon>Pterygota</taxon>
        <taxon>Neoptera</taxon>
        <taxon>Paraneoptera</taxon>
        <taxon>Hemiptera</taxon>
        <taxon>Auchenorrhyncha</taxon>
        <taxon>Membracoidea</taxon>
        <taxon>Cicadellidae</taxon>
        <taxon>Cicadellinae</taxon>
        <taxon>Proconiini</taxon>
        <taxon>Cuerna</taxon>
    </lineage>
</organism>
<sequence length="408" mass="46861">LVLSNNLIGEIELEAFRDLWCLDTLYLTLNCLTTIENVLHNLPNLALISLVGNKIQSISNETFERNTFLKQIWLSNNDIYNINLYAFRNLIRLEQFLFLENRQFMEIGKDLFATNLKLKKVSMLNSKITSIGNRAFSRLRNLLLLDLGANYLENLPNEFLPRYTTVGSVFLNSNRLQSINATVFANCSIKRLDLSGNQELVMNSEALQNSDISLCLNLCFIKEMPNLERLQRLKCLILTLKKPKICLENLNNLKTLIISQSNLPNLCDKSCKVSSKVLKKFQITNSHIFEIASDFFISYQLLTSLNLSNNFLKQLPKGLLDALVNLNSIDLSNNLLETFRFNPFEKNVNLKSIFIFSNSITILDRSVLENLTNLKVLSIDFKCQYPTDLIRERKIELVLNNLNCSLQL</sequence>
<gene>
    <name evidence="3" type="ORF">g.43743</name>
</gene>
<dbReference type="Pfam" id="PF13855">
    <property type="entry name" value="LRR_8"/>
    <property type="match status" value="2"/>
</dbReference>
<evidence type="ECO:0000256" key="1">
    <source>
        <dbReference type="ARBA" id="ARBA00022614"/>
    </source>
</evidence>
<dbReference type="Gene3D" id="3.80.10.10">
    <property type="entry name" value="Ribonuclease Inhibitor"/>
    <property type="match status" value="3"/>
</dbReference>
<dbReference type="InterPro" id="IPR032675">
    <property type="entry name" value="LRR_dom_sf"/>
</dbReference>
<dbReference type="EMBL" id="GECZ01011094">
    <property type="protein sequence ID" value="JAS58675.1"/>
    <property type="molecule type" value="Transcribed_RNA"/>
</dbReference>
<dbReference type="Pfam" id="PF13306">
    <property type="entry name" value="LRR_5"/>
    <property type="match status" value="1"/>
</dbReference>
<keyword evidence="1" id="KW-0433">Leucine-rich repeat</keyword>
<dbReference type="AlphaFoldDB" id="A0A1B6G8A4"/>
<keyword evidence="2" id="KW-0677">Repeat</keyword>
<dbReference type="InterPro" id="IPR050333">
    <property type="entry name" value="SLRP"/>
</dbReference>
<dbReference type="PANTHER" id="PTHR45712">
    <property type="entry name" value="AGAP008170-PA"/>
    <property type="match status" value="1"/>
</dbReference>
<dbReference type="InterPro" id="IPR003591">
    <property type="entry name" value="Leu-rich_rpt_typical-subtyp"/>
</dbReference>
<reference evidence="3" key="1">
    <citation type="submission" date="2015-11" db="EMBL/GenBank/DDBJ databases">
        <title>De novo transcriptome assembly of four potential Pierce s Disease insect vectors from Arizona vineyards.</title>
        <authorList>
            <person name="Tassone E.E."/>
        </authorList>
    </citation>
    <scope>NUCLEOTIDE SEQUENCE</scope>
</reference>
<proteinExistence type="predicted"/>
<protein>
    <submittedName>
        <fullName evidence="3">Uncharacterized protein</fullName>
    </submittedName>
</protein>
<dbReference type="PANTHER" id="PTHR45712:SF22">
    <property type="entry name" value="INSULIN-LIKE GROWTH FACTOR-BINDING PROTEIN COMPLEX ACID LABILE SUBUNIT"/>
    <property type="match status" value="1"/>
</dbReference>
<dbReference type="InterPro" id="IPR001611">
    <property type="entry name" value="Leu-rich_rpt"/>
</dbReference>
<evidence type="ECO:0000256" key="2">
    <source>
        <dbReference type="ARBA" id="ARBA00022737"/>
    </source>
</evidence>
<feature type="non-terminal residue" evidence="3">
    <location>
        <position position="1"/>
    </location>
</feature>
<dbReference type="SMART" id="SM00369">
    <property type="entry name" value="LRR_TYP"/>
    <property type="match status" value="4"/>
</dbReference>
<dbReference type="InterPro" id="IPR026906">
    <property type="entry name" value="LRR_5"/>
</dbReference>
<accession>A0A1B6G8A4</accession>
<dbReference type="SUPFAM" id="SSF52058">
    <property type="entry name" value="L domain-like"/>
    <property type="match status" value="2"/>
</dbReference>